<dbReference type="InterPro" id="IPR047103">
    <property type="entry name" value="MalF_P2_sf"/>
</dbReference>
<comment type="function">
    <text evidence="10">Part of the ABC transporter complex MalEFGK involved in maltose/maltodextrin import. Probably responsible for the translocation of the substrate across the membrane.</text>
</comment>
<evidence type="ECO:0000313" key="13">
    <source>
        <dbReference type="Proteomes" id="UP000000844"/>
    </source>
</evidence>
<dbReference type="EMBL" id="CP001778">
    <property type="protein sequence ID" value="ADD45518.1"/>
    <property type="molecule type" value="Genomic_DNA"/>
</dbReference>
<dbReference type="SUPFAM" id="SSF160964">
    <property type="entry name" value="MalF N-terminal region-like"/>
    <property type="match status" value="1"/>
</dbReference>
<gene>
    <name evidence="12" type="ordered locus">Snas_5890</name>
</gene>
<comment type="subcellular location">
    <subcellularLocation>
        <location evidence="1 9">Cell membrane</location>
        <topology evidence="1 9">Multi-pass membrane protein</topology>
    </subcellularLocation>
</comment>
<evidence type="ECO:0000256" key="4">
    <source>
        <dbReference type="ARBA" id="ARBA00022475"/>
    </source>
</evidence>
<keyword evidence="6 9" id="KW-0812">Transmembrane</keyword>
<dbReference type="Gene3D" id="2.40.430.10">
    <property type="entry name" value="D-maltodextrin-binding protein, MBP"/>
    <property type="match status" value="1"/>
</dbReference>
<keyword evidence="13" id="KW-1185">Reference proteome</keyword>
<dbReference type="InterPro" id="IPR000515">
    <property type="entry name" value="MetI-like"/>
</dbReference>
<dbReference type="STRING" id="446470.Snas_5890"/>
<proteinExistence type="inferred from homology"/>
<organism evidence="12 13">
    <name type="scientific">Stackebrandtia nassauensis (strain DSM 44728 / CIP 108903 / NRRL B-16338 / NBRC 102104 / LLR-40K-21)</name>
    <dbReference type="NCBI Taxonomy" id="446470"/>
    <lineage>
        <taxon>Bacteria</taxon>
        <taxon>Bacillati</taxon>
        <taxon>Actinomycetota</taxon>
        <taxon>Actinomycetes</taxon>
        <taxon>Glycomycetales</taxon>
        <taxon>Glycomycetaceae</taxon>
        <taxon>Stackebrandtia</taxon>
    </lineage>
</organism>
<feature type="transmembrane region" description="Helical" evidence="9">
    <location>
        <begin position="64"/>
        <end position="82"/>
    </location>
</feature>
<sequence length="510" mass="54764">MNSTTSLPGLVTKIAVMCVVAGLGVWAALPLIGAGEWIGLGIVVAVTALLFYLYLSPRRVPAKYLVPGTLLLIAFQLLPVIITISTSTTNLGDGHRGTKEEVIDYLEATSVKQREDAPTYALTVAYDGSGDLVFLLTDADGKFYAGDETGLKPLAESDVEATSSGKILEAEGYTPLTGEEIGERDAEIAKFAVPVDDGGIRTKGLNEAYEGVATRKYEADCDCIVDAKTGHRWTADDAVGSFVDDKGEKLAQGWEVNVGASNFTRVLTDDRLRGPFVSVLVWNLIFAAGTVLLVFVLGLACAMALNHDRLRGRKIYRAIVILPYAMPAFGMLLVWRDMFNADYGLINQLSGLDIAWFGHTGSARLAVLLVNLWLGFPYMFLISTGALQAIPRDTLDAAKIDGASAPQAFRKVTLPLLLVALTPLLISSFAFNFNNFNVIQLTTGGGPFTSDSSSAGGTDLLITYTFRLAFGGQGADYGYAAAISAFIFVIVAVISAVSFRTTRRQEEVYR</sequence>
<keyword evidence="3 9" id="KW-0813">Transport</keyword>
<keyword evidence="8 9" id="KW-0472">Membrane</keyword>
<protein>
    <recommendedName>
        <fullName evidence="10">Maltose/maltodextrin transport system permease protein</fullName>
    </recommendedName>
</protein>
<dbReference type="PANTHER" id="PTHR47314">
    <property type="entry name" value="MALTOSE/MALTODEXTRIN TRANSPORT SYSTEM PERMEASE PROTEIN MALF"/>
    <property type="match status" value="1"/>
</dbReference>
<keyword evidence="4 10" id="KW-1003">Cell membrane</keyword>
<dbReference type="AlphaFoldDB" id="D3PZ89"/>
<feature type="transmembrane region" description="Helical" evidence="9">
    <location>
        <begin position="477"/>
        <end position="499"/>
    </location>
</feature>
<accession>D3PZ89</accession>
<feature type="transmembrane region" description="Helical" evidence="9">
    <location>
        <begin position="315"/>
        <end position="335"/>
    </location>
</feature>
<evidence type="ECO:0000256" key="7">
    <source>
        <dbReference type="ARBA" id="ARBA00022989"/>
    </source>
</evidence>
<keyword evidence="5 10" id="KW-0762">Sugar transport</keyword>
<dbReference type="InterPro" id="IPR035277">
    <property type="entry name" value="MalF_N"/>
</dbReference>
<name>D3PZ89_STANL</name>
<evidence type="ECO:0000256" key="5">
    <source>
        <dbReference type="ARBA" id="ARBA00022597"/>
    </source>
</evidence>
<dbReference type="SUPFAM" id="SSF161098">
    <property type="entry name" value="MetI-like"/>
    <property type="match status" value="1"/>
</dbReference>
<dbReference type="OrthoDB" id="34224at2"/>
<dbReference type="HOGENOM" id="CLU_016047_20_1_11"/>
<dbReference type="RefSeq" id="WP_013021089.1">
    <property type="nucleotide sequence ID" value="NC_013947.1"/>
</dbReference>
<dbReference type="PROSITE" id="PS50928">
    <property type="entry name" value="ABC_TM1"/>
    <property type="match status" value="1"/>
</dbReference>
<evidence type="ECO:0000256" key="3">
    <source>
        <dbReference type="ARBA" id="ARBA00022448"/>
    </source>
</evidence>
<feature type="transmembrane region" description="Helical" evidence="9">
    <location>
        <begin position="12"/>
        <end position="31"/>
    </location>
</feature>
<dbReference type="Gene3D" id="3.10.650.10">
    <property type="entry name" value="MalF N-terminal region-like"/>
    <property type="match status" value="1"/>
</dbReference>
<feature type="transmembrane region" description="Helical" evidence="9">
    <location>
        <begin position="280"/>
        <end position="303"/>
    </location>
</feature>
<evidence type="ECO:0000313" key="12">
    <source>
        <dbReference type="EMBL" id="ADD45518.1"/>
    </source>
</evidence>
<feature type="transmembrane region" description="Helical" evidence="9">
    <location>
        <begin position="365"/>
        <end position="391"/>
    </location>
</feature>
<feature type="domain" description="ABC transmembrane type-1" evidence="11">
    <location>
        <begin position="280"/>
        <end position="498"/>
    </location>
</feature>
<evidence type="ECO:0000256" key="8">
    <source>
        <dbReference type="ARBA" id="ARBA00023136"/>
    </source>
</evidence>
<dbReference type="KEGG" id="sna:Snas_5890"/>
<dbReference type="Pfam" id="PF00528">
    <property type="entry name" value="BPD_transp_1"/>
    <property type="match status" value="1"/>
</dbReference>
<dbReference type="Gene3D" id="1.20.58.370">
    <property type="entry name" value="MalF N-terminal region-like"/>
    <property type="match status" value="1"/>
</dbReference>
<keyword evidence="7 9" id="KW-1133">Transmembrane helix</keyword>
<dbReference type="InterPro" id="IPR032550">
    <property type="entry name" value="TM_PBP2_N"/>
</dbReference>
<dbReference type="CDD" id="cd06261">
    <property type="entry name" value="TM_PBP2"/>
    <property type="match status" value="1"/>
</dbReference>
<dbReference type="Gene3D" id="1.10.3720.10">
    <property type="entry name" value="MetI-like"/>
    <property type="match status" value="1"/>
</dbReference>
<dbReference type="Pfam" id="PF16296">
    <property type="entry name" value="TM_PBP2_N"/>
    <property type="match status" value="1"/>
</dbReference>
<evidence type="ECO:0000259" key="11">
    <source>
        <dbReference type="PROSITE" id="PS50928"/>
    </source>
</evidence>
<comment type="similarity">
    <text evidence="2 10">Belongs to the binding-protein-dependent transport system permease family. MalFG subfamily.</text>
</comment>
<dbReference type="eggNOG" id="COG1175">
    <property type="taxonomic scope" value="Bacteria"/>
</dbReference>
<dbReference type="GO" id="GO:0015423">
    <property type="term" value="F:ABC-type maltose transporter activity"/>
    <property type="evidence" value="ECO:0007669"/>
    <property type="project" value="TreeGrafter"/>
</dbReference>
<dbReference type="GO" id="GO:1990060">
    <property type="term" value="C:maltose transport complex"/>
    <property type="evidence" value="ECO:0007669"/>
    <property type="project" value="TreeGrafter"/>
</dbReference>
<dbReference type="InterPro" id="IPR035906">
    <property type="entry name" value="MetI-like_sf"/>
</dbReference>
<evidence type="ECO:0000256" key="9">
    <source>
        <dbReference type="RuleBase" id="RU363032"/>
    </source>
</evidence>
<evidence type="ECO:0000256" key="2">
    <source>
        <dbReference type="ARBA" id="ARBA00009047"/>
    </source>
</evidence>
<feature type="transmembrane region" description="Helical" evidence="9">
    <location>
        <begin position="37"/>
        <end position="55"/>
    </location>
</feature>
<dbReference type="Proteomes" id="UP000000844">
    <property type="component" value="Chromosome"/>
</dbReference>
<dbReference type="PANTHER" id="PTHR47314:SF1">
    <property type="entry name" value="MALTOSE_MALTODEXTRIN TRANSPORT SYSTEM PERMEASE PROTEIN MALF"/>
    <property type="match status" value="1"/>
</dbReference>
<dbReference type="GO" id="GO:0042956">
    <property type="term" value="P:maltodextrin transmembrane transport"/>
    <property type="evidence" value="ECO:0007669"/>
    <property type="project" value="TreeGrafter"/>
</dbReference>
<reference evidence="12 13" key="1">
    <citation type="journal article" date="2009" name="Stand. Genomic Sci.">
        <title>Complete genome sequence of Stackebrandtia nassauensis type strain (LLR-40K-21).</title>
        <authorList>
            <person name="Munk C."/>
            <person name="Lapidus A."/>
            <person name="Copeland A."/>
            <person name="Jando M."/>
            <person name="Mayilraj S."/>
            <person name="Glavina Del Rio T."/>
            <person name="Nolan M."/>
            <person name="Chen F."/>
            <person name="Lucas S."/>
            <person name="Tice H."/>
            <person name="Cheng J.F."/>
            <person name="Han C."/>
            <person name="Detter J.C."/>
            <person name="Bruce D."/>
            <person name="Goodwin L."/>
            <person name="Chain P."/>
            <person name="Pitluck S."/>
            <person name="Goker M."/>
            <person name="Ovchinikova G."/>
            <person name="Pati A."/>
            <person name="Ivanova N."/>
            <person name="Mavromatis K."/>
            <person name="Chen A."/>
            <person name="Palaniappan K."/>
            <person name="Land M."/>
            <person name="Hauser L."/>
            <person name="Chang Y.J."/>
            <person name="Jeffries C.D."/>
            <person name="Bristow J."/>
            <person name="Eisen J.A."/>
            <person name="Markowitz V."/>
            <person name="Hugenholtz P."/>
            <person name="Kyrpides N.C."/>
            <person name="Klenk H.P."/>
        </authorList>
    </citation>
    <scope>NUCLEOTIDE SEQUENCE [LARGE SCALE GENOMIC DNA]</scope>
    <source>
        <strain evidence="13">DSM 44728 / CIP 108903 / NRRL B-16338 / NBRC 102104 / LLR-40K-21</strain>
    </source>
</reference>
<evidence type="ECO:0000256" key="1">
    <source>
        <dbReference type="ARBA" id="ARBA00004651"/>
    </source>
</evidence>
<feature type="transmembrane region" description="Helical" evidence="9">
    <location>
        <begin position="412"/>
        <end position="431"/>
    </location>
</feature>
<evidence type="ECO:0000256" key="6">
    <source>
        <dbReference type="ARBA" id="ARBA00022692"/>
    </source>
</evidence>
<evidence type="ECO:0000256" key="10">
    <source>
        <dbReference type="RuleBase" id="RU367050"/>
    </source>
</evidence>